<proteinExistence type="predicted"/>
<organism evidence="1">
    <name type="scientific">viral metagenome</name>
    <dbReference type="NCBI Taxonomy" id="1070528"/>
    <lineage>
        <taxon>unclassified sequences</taxon>
        <taxon>metagenomes</taxon>
        <taxon>organismal metagenomes</taxon>
    </lineage>
</organism>
<evidence type="ECO:0000313" key="1">
    <source>
        <dbReference type="EMBL" id="QJH96756.1"/>
    </source>
</evidence>
<accession>A0A6M3XGA6</accession>
<protein>
    <submittedName>
        <fullName evidence="1">Uncharacterized protein</fullName>
    </submittedName>
</protein>
<dbReference type="AlphaFoldDB" id="A0A6M3XGA6"/>
<gene>
    <name evidence="1" type="ORF">TM448B00801_0014</name>
</gene>
<dbReference type="EMBL" id="MT144661">
    <property type="protein sequence ID" value="QJH96756.1"/>
    <property type="molecule type" value="Genomic_DNA"/>
</dbReference>
<reference evidence="1" key="1">
    <citation type="submission" date="2020-03" db="EMBL/GenBank/DDBJ databases">
        <title>The deep terrestrial virosphere.</title>
        <authorList>
            <person name="Holmfeldt K."/>
            <person name="Nilsson E."/>
            <person name="Simone D."/>
            <person name="Lopez-Fernandez M."/>
            <person name="Wu X."/>
            <person name="de Brujin I."/>
            <person name="Lundin D."/>
            <person name="Andersson A."/>
            <person name="Bertilsson S."/>
            <person name="Dopson M."/>
        </authorList>
    </citation>
    <scope>NUCLEOTIDE SEQUENCE</scope>
    <source>
        <strain evidence="1">TM448B00801</strain>
    </source>
</reference>
<name>A0A6M3XGA6_9ZZZZ</name>
<sequence length="262" mass="29012">MNPAQFAEACAALADFPTESEPDRQGRRKVVGIIGGEPLMHPRFPELVEIMCRAIPDPSHRGLWTGLDYHSFPKHRFAEAVDHLIGPHPTGDVMPVAPGSGGYLNQNQHNTDCFHQPVLVAIQDVIQDEARMWSLIDACPLQEEWSGTITPKGFFFCEVAGALDLIFDGPGGVQVAPGCWAHDLAEYRSQIERWCPRCGVCLPLAGRRDSEGIDDVSRSNLEALRKLGSPRILAGDYVEFDPAGWQPPEDWKPLTYLRSSDE</sequence>